<keyword evidence="2" id="KW-1015">Disulfide bond</keyword>
<evidence type="ECO:0000313" key="5">
    <source>
        <dbReference type="EMBL" id="TQE01499.1"/>
    </source>
</evidence>
<dbReference type="AlphaFoldDB" id="A0A540MRS1"/>
<comment type="caution">
    <text evidence="5">The sequence shown here is derived from an EMBL/GenBank/DDBJ whole genome shotgun (WGS) entry which is preliminary data.</text>
</comment>
<dbReference type="PROSITE" id="PS50927">
    <property type="entry name" value="BULB_LECTIN"/>
    <property type="match status" value="1"/>
</dbReference>
<dbReference type="STRING" id="106549.A0A540MRS1"/>
<name>A0A540MRS1_MALBA</name>
<dbReference type="InterPro" id="IPR001480">
    <property type="entry name" value="Bulb-type_lectin_dom"/>
</dbReference>
<dbReference type="InterPro" id="IPR011009">
    <property type="entry name" value="Kinase-like_dom_sf"/>
</dbReference>
<gene>
    <name evidence="5" type="ORF">C1H46_012862</name>
</gene>
<keyword evidence="6" id="KW-1185">Reference proteome</keyword>
<dbReference type="SUPFAM" id="SSF51110">
    <property type="entry name" value="alpha-D-mannose-specific plant lectins"/>
    <property type="match status" value="1"/>
</dbReference>
<dbReference type="Proteomes" id="UP000315295">
    <property type="component" value="Unassembled WGS sequence"/>
</dbReference>
<keyword evidence="3" id="KW-0325">Glycoprotein</keyword>
<dbReference type="PANTHER" id="PTHR32444">
    <property type="entry name" value="BULB-TYPE LECTIN DOMAIN-CONTAINING PROTEIN"/>
    <property type="match status" value="1"/>
</dbReference>
<reference evidence="5 6" key="1">
    <citation type="journal article" date="2019" name="G3 (Bethesda)">
        <title>Sequencing of a Wild Apple (Malus baccata) Genome Unravels the Differences Between Cultivated and Wild Apple Species Regarding Disease Resistance and Cold Tolerance.</title>
        <authorList>
            <person name="Chen X."/>
        </authorList>
    </citation>
    <scope>NUCLEOTIDE SEQUENCE [LARGE SCALE GENOMIC DNA]</scope>
    <source>
        <strain evidence="6">cv. Shandingzi</strain>
        <tissue evidence="5">Leaves</tissue>
    </source>
</reference>
<keyword evidence="1" id="KW-0732">Signal</keyword>
<proteinExistence type="predicted"/>
<dbReference type="SUPFAM" id="SSF56112">
    <property type="entry name" value="Protein kinase-like (PK-like)"/>
    <property type="match status" value="1"/>
</dbReference>
<dbReference type="Pfam" id="PF01453">
    <property type="entry name" value="B_lectin"/>
    <property type="match status" value="1"/>
</dbReference>
<evidence type="ECO:0000256" key="1">
    <source>
        <dbReference type="ARBA" id="ARBA00022729"/>
    </source>
</evidence>
<evidence type="ECO:0000259" key="4">
    <source>
        <dbReference type="PROSITE" id="PS50927"/>
    </source>
</evidence>
<evidence type="ECO:0000256" key="3">
    <source>
        <dbReference type="ARBA" id="ARBA00023180"/>
    </source>
</evidence>
<dbReference type="EMBL" id="VIEB01000193">
    <property type="protein sequence ID" value="TQE01499.1"/>
    <property type="molecule type" value="Genomic_DNA"/>
</dbReference>
<dbReference type="Gene3D" id="2.90.10.10">
    <property type="entry name" value="Bulb-type lectin domain"/>
    <property type="match status" value="1"/>
</dbReference>
<sequence>MYNFCSTTSLAINNGNLELVDGKEKSIWSINIPESSNSSAAVLLDTGNFVVADDKGHHLWESFDCPGGTLLLEMALGFDSESGKRNVLTAWKSLNDPSRGLFSVELAQEIPAQGFIWINGSTPYWRNGPWELLGLNLPVQWLYVFEIAGRKNTSSFYKERELGFLAYAWNLWNEGKGLDFVDEVLADSYSASEVTRCMDIGLLCVQNNAADRPTIADVVFMVRSETDRAQPKQPTFTFQNSLSDITMFGLQMKPLYHFSKDDSKREPAQLAEVPTQIYKSKSEHYLELSK</sequence>
<dbReference type="Gene3D" id="1.10.510.10">
    <property type="entry name" value="Transferase(Phosphotransferase) domain 1"/>
    <property type="match status" value="1"/>
</dbReference>
<evidence type="ECO:0000256" key="2">
    <source>
        <dbReference type="ARBA" id="ARBA00023157"/>
    </source>
</evidence>
<protein>
    <recommendedName>
        <fullName evidence="4">Bulb-type lectin domain-containing protein</fullName>
    </recommendedName>
</protein>
<accession>A0A540MRS1</accession>
<evidence type="ECO:0000313" key="6">
    <source>
        <dbReference type="Proteomes" id="UP000315295"/>
    </source>
</evidence>
<dbReference type="PANTHER" id="PTHR32444:SF235">
    <property type="entry name" value="OS01G0783900 PROTEIN"/>
    <property type="match status" value="1"/>
</dbReference>
<feature type="domain" description="Bulb-type lectin" evidence="4">
    <location>
        <begin position="1"/>
        <end position="64"/>
    </location>
</feature>
<dbReference type="InterPro" id="IPR036426">
    <property type="entry name" value="Bulb-type_lectin_dom_sf"/>
</dbReference>
<organism evidence="5 6">
    <name type="scientific">Malus baccata</name>
    <name type="common">Siberian crab apple</name>
    <name type="synonym">Pyrus baccata</name>
    <dbReference type="NCBI Taxonomy" id="106549"/>
    <lineage>
        <taxon>Eukaryota</taxon>
        <taxon>Viridiplantae</taxon>
        <taxon>Streptophyta</taxon>
        <taxon>Embryophyta</taxon>
        <taxon>Tracheophyta</taxon>
        <taxon>Spermatophyta</taxon>
        <taxon>Magnoliopsida</taxon>
        <taxon>eudicotyledons</taxon>
        <taxon>Gunneridae</taxon>
        <taxon>Pentapetalae</taxon>
        <taxon>rosids</taxon>
        <taxon>fabids</taxon>
        <taxon>Rosales</taxon>
        <taxon>Rosaceae</taxon>
        <taxon>Amygdaloideae</taxon>
        <taxon>Maleae</taxon>
        <taxon>Malus</taxon>
    </lineage>
</organism>